<reference evidence="2 3" key="1">
    <citation type="submission" date="2020-02" db="EMBL/GenBank/DDBJ databases">
        <authorList>
            <person name="Ma Q."/>
            <person name="Huang Y."/>
            <person name="Song X."/>
            <person name="Pei D."/>
        </authorList>
    </citation>
    <scope>NUCLEOTIDE SEQUENCE [LARGE SCALE GENOMIC DNA]</scope>
    <source>
        <strain evidence="2">Sxm20200214</strain>
        <tissue evidence="2">Leaf</tissue>
    </source>
</reference>
<feature type="region of interest" description="Disordered" evidence="1">
    <location>
        <begin position="317"/>
        <end position="353"/>
    </location>
</feature>
<evidence type="ECO:0000313" key="2">
    <source>
        <dbReference type="EMBL" id="KAG2239314.1"/>
    </source>
</evidence>
<accession>A0A8X7NSL3</accession>
<protein>
    <submittedName>
        <fullName evidence="2">Uncharacterized protein</fullName>
    </submittedName>
</protein>
<feature type="region of interest" description="Disordered" evidence="1">
    <location>
        <begin position="193"/>
        <end position="221"/>
    </location>
</feature>
<comment type="caution">
    <text evidence="2">The sequence shown here is derived from an EMBL/GenBank/DDBJ whole genome shotgun (WGS) entry which is preliminary data.</text>
</comment>
<keyword evidence="3" id="KW-1185">Reference proteome</keyword>
<feature type="region of interest" description="Disordered" evidence="1">
    <location>
        <begin position="63"/>
        <end position="119"/>
    </location>
</feature>
<proteinExistence type="predicted"/>
<dbReference type="AlphaFoldDB" id="A0A8X7NSL3"/>
<name>A0A8X7NSL3_BRACI</name>
<evidence type="ECO:0000256" key="1">
    <source>
        <dbReference type="SAM" id="MobiDB-lite"/>
    </source>
</evidence>
<feature type="compositionally biased region" description="Basic and acidic residues" evidence="1">
    <location>
        <begin position="319"/>
        <end position="343"/>
    </location>
</feature>
<gene>
    <name evidence="2" type="ORF">Bca52824_090174</name>
</gene>
<dbReference type="Proteomes" id="UP000886595">
    <property type="component" value="Unassembled WGS sequence"/>
</dbReference>
<dbReference type="EMBL" id="JAAMPC010001604">
    <property type="protein sequence ID" value="KAG2239314.1"/>
    <property type="molecule type" value="Genomic_DNA"/>
</dbReference>
<feature type="compositionally biased region" description="Acidic residues" evidence="1">
    <location>
        <begin position="69"/>
        <end position="84"/>
    </location>
</feature>
<evidence type="ECO:0000313" key="3">
    <source>
        <dbReference type="Proteomes" id="UP000886595"/>
    </source>
</evidence>
<sequence>MRAAFVRSRVSSNGAGERLYRALADKEDTTVDQLHEHLTEEFPFEHNTWSGGVKADDISVNNEAHRSDDEADPDTCSEREDGEAGIEGGLDSGADSPSRGGQSSVRPGAVPISGRNTSAGVGQLVPLLEGYMGRIKEHITAEFGSIRTEVAATTSSVAALESFVKTEFARLKDSLSNCDPMFTGDPFAAFSPHRNEAPAGATSVDRQHDHGDSFPISTRNDGTQSDALPLIRVHSMSVLSFHFIRNPHSSCDEVSLVSCEGTNGTFICYFLQLADPMTSPTAANIVTPTKVVGCRPEWYSRGGPSQPTQFVSKLQGFARSDKSQEDTISERPMDMDESQHRETTPLSQSIAPLPSYPPPIASEIYVPITISPSVSTPAQSDPVGEETVIVPEEMY</sequence>
<organism evidence="2 3">
    <name type="scientific">Brassica carinata</name>
    <name type="common">Ethiopian mustard</name>
    <name type="synonym">Abyssinian cabbage</name>
    <dbReference type="NCBI Taxonomy" id="52824"/>
    <lineage>
        <taxon>Eukaryota</taxon>
        <taxon>Viridiplantae</taxon>
        <taxon>Streptophyta</taxon>
        <taxon>Embryophyta</taxon>
        <taxon>Tracheophyta</taxon>
        <taxon>Spermatophyta</taxon>
        <taxon>Magnoliopsida</taxon>
        <taxon>eudicotyledons</taxon>
        <taxon>Gunneridae</taxon>
        <taxon>Pentapetalae</taxon>
        <taxon>rosids</taxon>
        <taxon>malvids</taxon>
        <taxon>Brassicales</taxon>
        <taxon>Brassicaceae</taxon>
        <taxon>Brassiceae</taxon>
        <taxon>Brassica</taxon>
    </lineage>
</organism>
<feature type="region of interest" description="Disordered" evidence="1">
    <location>
        <begin position="374"/>
        <end position="395"/>
    </location>
</feature>